<dbReference type="InterPro" id="IPR029058">
    <property type="entry name" value="AB_hydrolase_fold"/>
</dbReference>
<dbReference type="PANTHER" id="PTHR10272:SF11">
    <property type="entry name" value="PHOSPHOLIPASE-RELATED"/>
    <property type="match status" value="1"/>
</dbReference>
<evidence type="ECO:0000256" key="5">
    <source>
        <dbReference type="PIRSR" id="PIRSR018169-1"/>
    </source>
</evidence>
<sequence>MDAVRPRWLDHTRSSPWLDRVAVLLRPRLTVGYVLCSLVALYVLYCYIVWSPLFASKLPGYTGPHEVGAIDVEVPVQLPRRINDTTFLKNGEPAFQLDTVLFTLYYPAVKGARSYKARHRWFPKPISLIAEGYATAAHFNNAFSRSLFTLALWGLAGSIDIPAKVDVPLLQPSEKDSESDQFPIIVMSHGDVSSRTDYTAYCGELASRGIVVAAIEHRDGSCPGSVVHLPNGTRNVVLFRADQLRTETSETGLSNDDWRFQKLAYRDAEIEETIYVLQNLNRGEGDLVFTKNHRHEGSELKAWKKRLDLSHVVIAGHSFGATGAMQALKSANKTSSGNSNFVNPAIGGIILDPGKESGRLNTDIDVPLLIVHSDSWSKARTIFYGRPHFDTVRDIAKDVLVRIGRTWFMTSLKTSHPSITDAPLIEPLLLSWTTGATINVKEGLREYVRVSTEYLAFLKDGSRKGVLEIGVTHASYGNDTRTDEQKKRIDKDIMKYWEVHVAPPMPHFATDEKA</sequence>
<dbReference type="KEGG" id="bcom:BAUCODRAFT_79798"/>
<evidence type="ECO:0000313" key="7">
    <source>
        <dbReference type="EMBL" id="EMC91514.1"/>
    </source>
</evidence>
<keyword evidence="1 4" id="KW-0378">Hydrolase</keyword>
<evidence type="ECO:0000256" key="1">
    <source>
        <dbReference type="ARBA" id="ARBA00022801"/>
    </source>
</evidence>
<organism evidence="7 8">
    <name type="scientific">Baudoinia panamericana (strain UAMH 10762)</name>
    <name type="common">Angels' share fungus</name>
    <name type="synonym">Baudoinia compniacensis (strain UAMH 10762)</name>
    <dbReference type="NCBI Taxonomy" id="717646"/>
    <lineage>
        <taxon>Eukaryota</taxon>
        <taxon>Fungi</taxon>
        <taxon>Dikarya</taxon>
        <taxon>Ascomycota</taxon>
        <taxon>Pezizomycotina</taxon>
        <taxon>Dothideomycetes</taxon>
        <taxon>Dothideomycetidae</taxon>
        <taxon>Mycosphaerellales</taxon>
        <taxon>Teratosphaeriaceae</taxon>
        <taxon>Baudoinia</taxon>
    </lineage>
</organism>
<dbReference type="EC" id="3.1.1.47" evidence="4"/>
<comment type="catalytic activity">
    <reaction evidence="4">
        <text>a 1-O-alkyl-2-acetyl-sn-glycero-3-phosphocholine + H2O = a 1-O-alkyl-sn-glycero-3-phosphocholine + acetate + H(+)</text>
        <dbReference type="Rhea" id="RHEA:17777"/>
        <dbReference type="ChEBI" id="CHEBI:15377"/>
        <dbReference type="ChEBI" id="CHEBI:15378"/>
        <dbReference type="ChEBI" id="CHEBI:30089"/>
        <dbReference type="ChEBI" id="CHEBI:30909"/>
        <dbReference type="ChEBI" id="CHEBI:36707"/>
        <dbReference type="EC" id="3.1.1.47"/>
    </reaction>
</comment>
<feature type="active site" description="Charge relay system" evidence="5">
    <location>
        <position position="416"/>
    </location>
</feature>
<dbReference type="InterPro" id="IPR016715">
    <property type="entry name" value="PAF_acetylhydro_eukaryote"/>
</dbReference>
<dbReference type="HOGENOM" id="CLU_022501_3_0_1"/>
<dbReference type="GO" id="GO:0003847">
    <property type="term" value="F:1-alkyl-2-acetylglycerophosphocholine esterase activity"/>
    <property type="evidence" value="ECO:0007669"/>
    <property type="project" value="UniProtKB-UniRule"/>
</dbReference>
<keyword evidence="6" id="KW-0472">Membrane</keyword>
<dbReference type="SUPFAM" id="SSF53474">
    <property type="entry name" value="alpha/beta-Hydrolases"/>
    <property type="match status" value="1"/>
</dbReference>
<keyword evidence="6" id="KW-0812">Transmembrane</keyword>
<gene>
    <name evidence="7" type="ORF">BAUCODRAFT_79798</name>
</gene>
<dbReference type="Proteomes" id="UP000011761">
    <property type="component" value="Unassembled WGS sequence"/>
</dbReference>
<evidence type="ECO:0000256" key="6">
    <source>
        <dbReference type="SAM" id="Phobius"/>
    </source>
</evidence>
<keyword evidence="3 4" id="KW-0443">Lipid metabolism</keyword>
<dbReference type="eggNOG" id="KOG3847">
    <property type="taxonomic scope" value="Eukaryota"/>
</dbReference>
<dbReference type="STRING" id="717646.M2MY00"/>
<dbReference type="AlphaFoldDB" id="M2MY00"/>
<dbReference type="RefSeq" id="XP_007681470.1">
    <property type="nucleotide sequence ID" value="XM_007683280.1"/>
</dbReference>
<dbReference type="EMBL" id="KB445564">
    <property type="protein sequence ID" value="EMC91514.1"/>
    <property type="molecule type" value="Genomic_DNA"/>
</dbReference>
<protein>
    <recommendedName>
        <fullName evidence="4">Putative phospholipase</fullName>
        <ecNumber evidence="4">3.1.1.47</ecNumber>
    </recommendedName>
</protein>
<feature type="active site" description="Nucleophile" evidence="5">
    <location>
        <position position="318"/>
    </location>
</feature>
<evidence type="ECO:0000256" key="3">
    <source>
        <dbReference type="ARBA" id="ARBA00023098"/>
    </source>
</evidence>
<dbReference type="Pfam" id="PF03403">
    <property type="entry name" value="PAF-AH_p_II"/>
    <property type="match status" value="1"/>
</dbReference>
<dbReference type="PIRSF" id="PIRSF018169">
    <property type="entry name" value="PAF_acetylhydrolase"/>
    <property type="match status" value="1"/>
</dbReference>
<dbReference type="OMA" id="KYWEVHV"/>
<dbReference type="OrthoDB" id="2363873at2759"/>
<proteinExistence type="inferred from homology"/>
<keyword evidence="2 4" id="KW-0442">Lipid degradation</keyword>
<feature type="transmembrane region" description="Helical" evidence="6">
    <location>
        <begin position="30"/>
        <end position="50"/>
    </location>
</feature>
<dbReference type="GeneID" id="19117292"/>
<dbReference type="PANTHER" id="PTHR10272">
    <property type="entry name" value="PLATELET-ACTIVATING FACTOR ACETYLHYDROLASE"/>
    <property type="match status" value="1"/>
</dbReference>
<evidence type="ECO:0000313" key="8">
    <source>
        <dbReference type="Proteomes" id="UP000011761"/>
    </source>
</evidence>
<reference evidence="7 8" key="1">
    <citation type="journal article" date="2012" name="PLoS Pathog.">
        <title>Diverse lifestyles and strategies of plant pathogenesis encoded in the genomes of eighteen Dothideomycetes fungi.</title>
        <authorList>
            <person name="Ohm R.A."/>
            <person name="Feau N."/>
            <person name="Henrissat B."/>
            <person name="Schoch C.L."/>
            <person name="Horwitz B.A."/>
            <person name="Barry K.W."/>
            <person name="Condon B.J."/>
            <person name="Copeland A.C."/>
            <person name="Dhillon B."/>
            <person name="Glaser F."/>
            <person name="Hesse C.N."/>
            <person name="Kosti I."/>
            <person name="LaButti K."/>
            <person name="Lindquist E.A."/>
            <person name="Lucas S."/>
            <person name="Salamov A.A."/>
            <person name="Bradshaw R.E."/>
            <person name="Ciuffetti L."/>
            <person name="Hamelin R.C."/>
            <person name="Kema G.H.J."/>
            <person name="Lawrence C."/>
            <person name="Scott J.A."/>
            <person name="Spatafora J.W."/>
            <person name="Turgeon B.G."/>
            <person name="de Wit P.J.G.M."/>
            <person name="Zhong S."/>
            <person name="Goodwin S.B."/>
            <person name="Grigoriev I.V."/>
        </authorList>
    </citation>
    <scope>NUCLEOTIDE SEQUENCE [LARGE SCALE GENOMIC DNA]</scope>
    <source>
        <strain evidence="7 8">UAMH 10762</strain>
    </source>
</reference>
<accession>M2MY00</accession>
<name>M2MY00_BAUPA</name>
<evidence type="ECO:0000256" key="2">
    <source>
        <dbReference type="ARBA" id="ARBA00022963"/>
    </source>
</evidence>
<feature type="active site" description="Charge relay system" evidence="5">
    <location>
        <position position="352"/>
    </location>
</feature>
<keyword evidence="6" id="KW-1133">Transmembrane helix</keyword>
<dbReference type="Gene3D" id="3.40.50.1820">
    <property type="entry name" value="alpha/beta hydrolase"/>
    <property type="match status" value="1"/>
</dbReference>
<keyword evidence="8" id="KW-1185">Reference proteome</keyword>
<dbReference type="GO" id="GO:0016042">
    <property type="term" value="P:lipid catabolic process"/>
    <property type="evidence" value="ECO:0007669"/>
    <property type="project" value="UniProtKB-KW"/>
</dbReference>
<comment type="similarity">
    <text evidence="4">Belongs to the serine esterase family.</text>
</comment>
<evidence type="ECO:0000256" key="4">
    <source>
        <dbReference type="PIRNR" id="PIRNR018169"/>
    </source>
</evidence>